<evidence type="ECO:0000313" key="3">
    <source>
        <dbReference type="EMBL" id="CBN80003.1"/>
    </source>
</evidence>
<organism evidence="3 4">
    <name type="scientific">Ectocarpus siliculosus</name>
    <name type="common">Brown alga</name>
    <name type="synonym">Conferva siliculosa</name>
    <dbReference type="NCBI Taxonomy" id="2880"/>
    <lineage>
        <taxon>Eukaryota</taxon>
        <taxon>Sar</taxon>
        <taxon>Stramenopiles</taxon>
        <taxon>Ochrophyta</taxon>
        <taxon>PX clade</taxon>
        <taxon>Phaeophyceae</taxon>
        <taxon>Ectocarpales</taxon>
        <taxon>Ectocarpaceae</taxon>
        <taxon>Ectocarpus</taxon>
    </lineage>
</organism>
<gene>
    <name evidence="3" type="ORF">Esi_0022_0099</name>
</gene>
<name>D8LIG4_ECTSI</name>
<dbReference type="InParanoid" id="D8LIG4"/>
<evidence type="ECO:0000256" key="2">
    <source>
        <dbReference type="SAM" id="Coils"/>
    </source>
</evidence>
<dbReference type="Proteomes" id="UP000002630">
    <property type="component" value="Unassembled WGS sequence"/>
</dbReference>
<evidence type="ECO:0000313" key="4">
    <source>
        <dbReference type="Proteomes" id="UP000002630"/>
    </source>
</evidence>
<reference evidence="3 4" key="1">
    <citation type="journal article" date="2010" name="Nature">
        <title>The Ectocarpus genome and the independent evolution of multicellularity in brown algae.</title>
        <authorList>
            <person name="Cock J.M."/>
            <person name="Sterck L."/>
            <person name="Rouze P."/>
            <person name="Scornet D."/>
            <person name="Allen A.E."/>
            <person name="Amoutzias G."/>
            <person name="Anthouard V."/>
            <person name="Artiguenave F."/>
            <person name="Aury J.M."/>
            <person name="Badger J.H."/>
            <person name="Beszteri B."/>
            <person name="Billiau K."/>
            <person name="Bonnet E."/>
            <person name="Bothwell J.H."/>
            <person name="Bowler C."/>
            <person name="Boyen C."/>
            <person name="Brownlee C."/>
            <person name="Carrano C.J."/>
            <person name="Charrier B."/>
            <person name="Cho G.Y."/>
            <person name="Coelho S.M."/>
            <person name="Collen J."/>
            <person name="Corre E."/>
            <person name="Da Silva C."/>
            <person name="Delage L."/>
            <person name="Delaroque N."/>
            <person name="Dittami S.M."/>
            <person name="Doulbeau S."/>
            <person name="Elias M."/>
            <person name="Farnham G."/>
            <person name="Gachon C.M."/>
            <person name="Gschloessl B."/>
            <person name="Heesch S."/>
            <person name="Jabbari K."/>
            <person name="Jubin C."/>
            <person name="Kawai H."/>
            <person name="Kimura K."/>
            <person name="Kloareg B."/>
            <person name="Kupper F.C."/>
            <person name="Lang D."/>
            <person name="Le Bail A."/>
            <person name="Leblanc C."/>
            <person name="Lerouge P."/>
            <person name="Lohr M."/>
            <person name="Lopez P.J."/>
            <person name="Martens C."/>
            <person name="Maumus F."/>
            <person name="Michel G."/>
            <person name="Miranda-Saavedra D."/>
            <person name="Morales J."/>
            <person name="Moreau H."/>
            <person name="Motomura T."/>
            <person name="Nagasato C."/>
            <person name="Napoli C.A."/>
            <person name="Nelson D.R."/>
            <person name="Nyvall-Collen P."/>
            <person name="Peters A.F."/>
            <person name="Pommier C."/>
            <person name="Potin P."/>
            <person name="Poulain J."/>
            <person name="Quesneville H."/>
            <person name="Read B."/>
            <person name="Rensing S.A."/>
            <person name="Ritter A."/>
            <person name="Rousvoal S."/>
            <person name="Samanta M."/>
            <person name="Samson G."/>
            <person name="Schroeder D.C."/>
            <person name="Segurens B."/>
            <person name="Strittmatter M."/>
            <person name="Tonon T."/>
            <person name="Tregear J.W."/>
            <person name="Valentin K."/>
            <person name="von Dassow P."/>
            <person name="Yamagishi T."/>
            <person name="Van de Peer Y."/>
            <person name="Wincker P."/>
        </authorList>
    </citation>
    <scope>NUCLEOTIDE SEQUENCE [LARGE SCALE GENOMIC DNA]</scope>
    <source>
        <strain evidence="4">Ec32 / CCAP1310/4</strain>
    </source>
</reference>
<accession>D8LIG4</accession>
<keyword evidence="2" id="KW-0175">Coiled coil</keyword>
<proteinExistence type="inferred from homology"/>
<feature type="coiled-coil region" evidence="2">
    <location>
        <begin position="180"/>
        <end position="221"/>
    </location>
</feature>
<dbReference type="InterPro" id="IPR026183">
    <property type="entry name" value="Taxilin_fam"/>
</dbReference>
<evidence type="ECO:0000256" key="1">
    <source>
        <dbReference type="ARBA" id="ARBA00009550"/>
    </source>
</evidence>
<comment type="similarity">
    <text evidence="1">Belongs to the taxilin family.</text>
</comment>
<dbReference type="AlphaFoldDB" id="D8LIG4"/>
<protein>
    <submittedName>
        <fullName evidence="3">Uncharacterized protein</fullName>
    </submittedName>
</protein>
<keyword evidence="4" id="KW-1185">Reference proteome</keyword>
<dbReference type="EMBL" id="FN649760">
    <property type="protein sequence ID" value="CBN80003.1"/>
    <property type="molecule type" value="Genomic_DNA"/>
</dbReference>
<dbReference type="GO" id="GO:0019905">
    <property type="term" value="F:syntaxin binding"/>
    <property type="evidence" value="ECO:0007669"/>
    <property type="project" value="InterPro"/>
</dbReference>
<dbReference type="Pfam" id="PF09728">
    <property type="entry name" value="Taxilin"/>
    <property type="match status" value="1"/>
</dbReference>
<sequence>MRATMRLLCRRLTRHCRFAPRKAPKWPVDAVRALFAAAVQRAVEARWRRDSMEDCCNEAAAKNQAGAAELATRRAAARRAKVTKLSMEVKCREQAQLNQLTVEHSKTAKAGEEARSAELREKFETAVPSIQEKLKLEAERRRQQRLDNDELRAKLISFAEQTRLSKEACAAQLTPASLRVEIASAKCEQQEAERKAADARADSLQVELERATASHAKLKADTTQRERSLTKIQNILNERKAMSAGLEAKTKELLASRASMEAECAVLREVVASEEAAKSHKKMAERLQGLCSQLELEVASSRLGLAVFQADPALRG</sequence>